<evidence type="ECO:0000313" key="1">
    <source>
        <dbReference type="EMBL" id="GAF96291.1"/>
    </source>
</evidence>
<name>X0UAD5_9ZZZZ</name>
<dbReference type="EMBL" id="BARS01010687">
    <property type="protein sequence ID" value="GAF96291.1"/>
    <property type="molecule type" value="Genomic_DNA"/>
</dbReference>
<accession>X0UAD5</accession>
<organism evidence="1">
    <name type="scientific">marine sediment metagenome</name>
    <dbReference type="NCBI Taxonomy" id="412755"/>
    <lineage>
        <taxon>unclassified sequences</taxon>
        <taxon>metagenomes</taxon>
        <taxon>ecological metagenomes</taxon>
    </lineage>
</organism>
<reference evidence="1" key="1">
    <citation type="journal article" date="2014" name="Front. Microbiol.">
        <title>High frequency of phylogenetically diverse reductive dehalogenase-homologous genes in deep subseafloor sedimentary metagenomes.</title>
        <authorList>
            <person name="Kawai M."/>
            <person name="Futagami T."/>
            <person name="Toyoda A."/>
            <person name="Takaki Y."/>
            <person name="Nishi S."/>
            <person name="Hori S."/>
            <person name="Arai W."/>
            <person name="Tsubouchi T."/>
            <person name="Morono Y."/>
            <person name="Uchiyama I."/>
            <person name="Ito T."/>
            <person name="Fujiyama A."/>
            <person name="Inagaki F."/>
            <person name="Takami H."/>
        </authorList>
    </citation>
    <scope>NUCLEOTIDE SEQUENCE</scope>
    <source>
        <strain evidence="1">Expedition CK06-06</strain>
    </source>
</reference>
<dbReference type="AlphaFoldDB" id="X0UAD5"/>
<feature type="non-terminal residue" evidence="1">
    <location>
        <position position="68"/>
    </location>
</feature>
<proteinExistence type="predicted"/>
<comment type="caution">
    <text evidence="1">The sequence shown here is derived from an EMBL/GenBank/DDBJ whole genome shotgun (WGS) entry which is preliminary data.</text>
</comment>
<sequence>MSIVYTSFDDIEDEIDRALQYLCDHDLEVNPSSVLGKIVEEDQRLIEFWRSNEYPENYDYHQVVENLA</sequence>
<protein>
    <submittedName>
        <fullName evidence="1">Uncharacterized protein</fullName>
    </submittedName>
</protein>
<gene>
    <name evidence="1" type="ORF">S01H1_19716</name>
</gene>